<dbReference type="VEuPathDB" id="TrichDB:TVAGG3_0948780"/>
<sequence>MTQRNPFGLSDEQIKDAKEKYIHHLKENDPLIKNEKSGIKKSNMADKKVEEDFKNESDDLRKFLEDNKYITKSGPPKLEISNSRIAEMREIAKSLKDKTTSINLIVAKIRLDN</sequence>
<evidence type="ECO:0000313" key="1">
    <source>
        <dbReference type="EMBL" id="EAY09147.1"/>
    </source>
</evidence>
<dbReference type="InParanoid" id="A2EDT1"/>
<reference evidence="1" key="1">
    <citation type="submission" date="2006-10" db="EMBL/GenBank/DDBJ databases">
        <authorList>
            <person name="Amadeo P."/>
            <person name="Zhao Q."/>
            <person name="Wortman J."/>
            <person name="Fraser-Liggett C."/>
            <person name="Carlton J."/>
        </authorList>
    </citation>
    <scope>NUCLEOTIDE SEQUENCE</scope>
    <source>
        <strain evidence="1">G3</strain>
    </source>
</reference>
<evidence type="ECO:0000313" key="2">
    <source>
        <dbReference type="Proteomes" id="UP000001542"/>
    </source>
</evidence>
<keyword evidence="2" id="KW-1185">Reference proteome</keyword>
<accession>A2EDT1</accession>
<gene>
    <name evidence="1" type="ORF">TVAG_363620</name>
</gene>
<dbReference type="Proteomes" id="UP000001542">
    <property type="component" value="Unassembled WGS sequence"/>
</dbReference>
<dbReference type="AlphaFoldDB" id="A2EDT1"/>
<proteinExistence type="predicted"/>
<organism evidence="1 2">
    <name type="scientific">Trichomonas vaginalis (strain ATCC PRA-98 / G3)</name>
    <dbReference type="NCBI Taxonomy" id="412133"/>
    <lineage>
        <taxon>Eukaryota</taxon>
        <taxon>Metamonada</taxon>
        <taxon>Parabasalia</taxon>
        <taxon>Trichomonadida</taxon>
        <taxon>Trichomonadidae</taxon>
        <taxon>Trichomonas</taxon>
    </lineage>
</organism>
<dbReference type="VEuPathDB" id="TrichDB:TVAG_363620"/>
<dbReference type="SMR" id="A2EDT1"/>
<name>A2EDT1_TRIV3</name>
<protein>
    <submittedName>
        <fullName evidence="1">Uncharacterized protein</fullName>
    </submittedName>
</protein>
<dbReference type="KEGG" id="tva:4767063"/>
<reference evidence="1" key="2">
    <citation type="journal article" date="2007" name="Science">
        <title>Draft genome sequence of the sexually transmitted pathogen Trichomonas vaginalis.</title>
        <authorList>
            <person name="Carlton J.M."/>
            <person name="Hirt R.P."/>
            <person name="Silva J.C."/>
            <person name="Delcher A.L."/>
            <person name="Schatz M."/>
            <person name="Zhao Q."/>
            <person name="Wortman J.R."/>
            <person name="Bidwell S.L."/>
            <person name="Alsmark U.C.M."/>
            <person name="Besteiro S."/>
            <person name="Sicheritz-Ponten T."/>
            <person name="Noel C.J."/>
            <person name="Dacks J.B."/>
            <person name="Foster P.G."/>
            <person name="Simillion C."/>
            <person name="Van de Peer Y."/>
            <person name="Miranda-Saavedra D."/>
            <person name="Barton G.J."/>
            <person name="Westrop G.D."/>
            <person name="Mueller S."/>
            <person name="Dessi D."/>
            <person name="Fiori P.L."/>
            <person name="Ren Q."/>
            <person name="Paulsen I."/>
            <person name="Zhang H."/>
            <person name="Bastida-Corcuera F.D."/>
            <person name="Simoes-Barbosa A."/>
            <person name="Brown M.T."/>
            <person name="Hayes R.D."/>
            <person name="Mukherjee M."/>
            <person name="Okumura C.Y."/>
            <person name="Schneider R."/>
            <person name="Smith A.J."/>
            <person name="Vanacova S."/>
            <person name="Villalvazo M."/>
            <person name="Haas B.J."/>
            <person name="Pertea M."/>
            <person name="Feldblyum T.V."/>
            <person name="Utterback T.R."/>
            <person name="Shu C.L."/>
            <person name="Osoegawa K."/>
            <person name="de Jong P.J."/>
            <person name="Hrdy I."/>
            <person name="Horvathova L."/>
            <person name="Zubacova Z."/>
            <person name="Dolezal P."/>
            <person name="Malik S.B."/>
            <person name="Logsdon J.M. Jr."/>
            <person name="Henze K."/>
            <person name="Gupta A."/>
            <person name="Wang C.C."/>
            <person name="Dunne R.L."/>
            <person name="Upcroft J.A."/>
            <person name="Upcroft P."/>
            <person name="White O."/>
            <person name="Salzberg S.L."/>
            <person name="Tang P."/>
            <person name="Chiu C.-H."/>
            <person name="Lee Y.-S."/>
            <person name="Embley T.M."/>
            <person name="Coombs G.H."/>
            <person name="Mottram J.C."/>
            <person name="Tachezy J."/>
            <person name="Fraser-Liggett C.M."/>
            <person name="Johnson P.J."/>
        </authorList>
    </citation>
    <scope>NUCLEOTIDE SEQUENCE [LARGE SCALE GENOMIC DNA]</scope>
    <source>
        <strain evidence="1">G3</strain>
    </source>
</reference>
<dbReference type="EMBL" id="DS113363">
    <property type="protein sequence ID" value="EAY09147.1"/>
    <property type="molecule type" value="Genomic_DNA"/>
</dbReference>
<dbReference type="RefSeq" id="XP_001321370.1">
    <property type="nucleotide sequence ID" value="XM_001321335.1"/>
</dbReference>